<evidence type="ECO:0000313" key="2">
    <source>
        <dbReference type="Proteomes" id="UP000824081"/>
    </source>
</evidence>
<accession>A0A9D1SG94</accession>
<dbReference type="Proteomes" id="UP000824081">
    <property type="component" value="Unassembled WGS sequence"/>
</dbReference>
<gene>
    <name evidence="1" type="ORF">IAC57_00255</name>
</gene>
<name>A0A9D1SG94_9FIRM</name>
<comment type="caution">
    <text evidence="1">The sequence shown here is derived from an EMBL/GenBank/DDBJ whole genome shotgun (WGS) entry which is preliminary data.</text>
</comment>
<organism evidence="1 2">
    <name type="scientific">Candidatus Scatosoma pullistercoris</name>
    <dbReference type="NCBI Taxonomy" id="2840934"/>
    <lineage>
        <taxon>Bacteria</taxon>
        <taxon>Bacillati</taxon>
        <taxon>Bacillota</taxon>
        <taxon>Clostridia</taxon>
        <taxon>Candidatus Scatosoma</taxon>
    </lineage>
</organism>
<reference evidence="1" key="1">
    <citation type="submission" date="2020-10" db="EMBL/GenBank/DDBJ databases">
        <authorList>
            <person name="Gilroy R."/>
        </authorList>
    </citation>
    <scope>NUCLEOTIDE SEQUENCE</scope>
    <source>
        <strain evidence="1">11687</strain>
    </source>
</reference>
<protein>
    <submittedName>
        <fullName evidence="1">Uncharacterized protein</fullName>
    </submittedName>
</protein>
<sequence>MGFAFMEDLDGYFCEKYANYDRLCVLKGYEMPKMQTTERREDGTDYSYTLPASTMRLALQRNRAQLLAELKEKMWDSSFSFSFRPLGPVERLKEKYGKDSFFKKLPALFQKYGVTAGEARARLTVDEYTWNRICKGIYRPTKNLIFSLAIALRMSLEDACQLLECCQLALDYAEVKDTVIAYLLSRNIFNPEMVRAALEEYKVDNLFLAEA</sequence>
<dbReference type="EMBL" id="DVMZ01000007">
    <property type="protein sequence ID" value="HIU58508.1"/>
    <property type="molecule type" value="Genomic_DNA"/>
</dbReference>
<reference evidence="1" key="2">
    <citation type="journal article" date="2021" name="PeerJ">
        <title>Extensive microbial diversity within the chicken gut microbiome revealed by metagenomics and culture.</title>
        <authorList>
            <person name="Gilroy R."/>
            <person name="Ravi A."/>
            <person name="Getino M."/>
            <person name="Pursley I."/>
            <person name="Horton D.L."/>
            <person name="Alikhan N.F."/>
            <person name="Baker D."/>
            <person name="Gharbi K."/>
            <person name="Hall N."/>
            <person name="Watson M."/>
            <person name="Adriaenssens E.M."/>
            <person name="Foster-Nyarko E."/>
            <person name="Jarju S."/>
            <person name="Secka A."/>
            <person name="Antonio M."/>
            <person name="Oren A."/>
            <person name="Chaudhuri R.R."/>
            <person name="La Ragione R."/>
            <person name="Hildebrand F."/>
            <person name="Pallen M.J."/>
        </authorList>
    </citation>
    <scope>NUCLEOTIDE SEQUENCE</scope>
    <source>
        <strain evidence="1">11687</strain>
    </source>
</reference>
<evidence type="ECO:0000313" key="1">
    <source>
        <dbReference type="EMBL" id="HIU58508.1"/>
    </source>
</evidence>
<proteinExistence type="predicted"/>
<dbReference type="AlphaFoldDB" id="A0A9D1SG94"/>